<dbReference type="PATRIC" id="fig|743722.3.peg.4376"/>
<reference evidence="1" key="1">
    <citation type="submission" date="2011-03" db="EMBL/GenBank/DDBJ databases">
        <title>Complete sequence of Sphingobacterium sp. 21.</title>
        <authorList>
            <consortium name="US DOE Joint Genome Institute"/>
            <person name="Lucas S."/>
            <person name="Copeland A."/>
            <person name="Lapidus A."/>
            <person name="Cheng J.-F."/>
            <person name="Goodwin L."/>
            <person name="Pitluck S."/>
            <person name="Davenport K."/>
            <person name="Detter J.C."/>
            <person name="Han C."/>
            <person name="Tapia R."/>
            <person name="Land M."/>
            <person name="Hauser L."/>
            <person name="Kyrpides N."/>
            <person name="Ivanova N."/>
            <person name="Ovchinnikova G."/>
            <person name="Pagani I."/>
            <person name="Siebers A.K."/>
            <person name="Allgaier M."/>
            <person name="Thelen M.P."/>
            <person name="Hugenholtz P."/>
            <person name="Woyke T."/>
        </authorList>
    </citation>
    <scope>NUCLEOTIDE SEQUENCE</scope>
    <source>
        <strain evidence="1">21</strain>
    </source>
</reference>
<dbReference type="InterPro" id="IPR008482">
    <property type="entry name" value="DUF763"/>
</dbReference>
<dbReference type="KEGG" id="shg:Sph21_4106"/>
<protein>
    <recommendedName>
        <fullName evidence="2">DUF763 domain-containing protein</fullName>
    </recommendedName>
</protein>
<gene>
    <name evidence="1" type="ordered locus">Sph21_4106</name>
</gene>
<accession>F4C9G7</accession>
<sequence length="437" mass="49059">MQTDFYVFVQSDVSQKIITVVVLLFFLVNCLLKEFDMRGGQADLPLHYGHVPKWLAQRMSLLGGAIVEAIVVEYGRDMFLRKLSDPCWFQSLGCVLGMDWHSSGITTSVMGALKASINKRAHELGIYICGGRGKHSLKTPDELIRIASATGLDGNKLVQYSKLAAKVDNTAVQDGFQLYLHSFVLSIDGSWAIVQQGMNTETRLARRYHWHAPQVHSFIEEPHTFIYGDNQGQILNLTDRNAALTREAILAITKERPGYILQEARKIIMPSHHDVRKEDVNLKRLGTVLALAEEQAVQTMEELLLLEGLGPRTLQSLTLISEVIHGTASRFEDPARFSFAHGGKDGHPFPVPTKIYDESIAILQQALEKAKIGFKARSEAIKNLSKVALQKEKDFIPNHQLDQLVAKEKAVSWQYDGRTVYGREQKPKQTKIQLSLF</sequence>
<dbReference type="HOGENOM" id="CLU_061722_0_0_10"/>
<dbReference type="PANTHER" id="PTHR38597">
    <property type="entry name" value="BLL3834 PROTEIN"/>
    <property type="match status" value="1"/>
</dbReference>
<dbReference type="PANTHER" id="PTHR38597:SF1">
    <property type="entry name" value="BLL3834 PROTEIN"/>
    <property type="match status" value="1"/>
</dbReference>
<dbReference type="Pfam" id="PF05559">
    <property type="entry name" value="DUF763"/>
    <property type="match status" value="1"/>
</dbReference>
<proteinExistence type="predicted"/>
<name>F4C9G7_SPHS2</name>
<dbReference type="EMBL" id="CP002584">
    <property type="protein sequence ID" value="ADZ80639.1"/>
    <property type="molecule type" value="Genomic_DNA"/>
</dbReference>
<organism evidence="1">
    <name type="scientific">Sphingobacterium sp. (strain 21)</name>
    <dbReference type="NCBI Taxonomy" id="743722"/>
    <lineage>
        <taxon>Bacteria</taxon>
        <taxon>Pseudomonadati</taxon>
        <taxon>Bacteroidota</taxon>
        <taxon>Sphingobacteriia</taxon>
        <taxon>Sphingobacteriales</taxon>
        <taxon>Sphingobacteriaceae</taxon>
        <taxon>Sphingobacterium</taxon>
    </lineage>
</organism>
<dbReference type="eggNOG" id="COG1415">
    <property type="taxonomic scope" value="Bacteria"/>
</dbReference>
<evidence type="ECO:0008006" key="2">
    <source>
        <dbReference type="Google" id="ProtNLM"/>
    </source>
</evidence>
<dbReference type="STRING" id="743722.Sph21_4106"/>
<dbReference type="AlphaFoldDB" id="F4C9G7"/>
<evidence type="ECO:0000313" key="1">
    <source>
        <dbReference type="EMBL" id="ADZ80639.1"/>
    </source>
</evidence>